<sequence length="239" mass="27818">MNRYSICKLCPVLLLVLLLVSCKTIPDWDKEIIDNPVEDGRCPDLSGRFNYEHIKWKNIREWDPILEEDLPDNLPADRAVPKDYKPGFVKRGAELIPIPFPAPGDFYPGHYGSIAIYNKIHKGKIGAYPGTVIVTLTRLDQIGRKYHVRVDWDKEGLLGEYDFKFNDMWVCSGNKFIRVAKSTLYERPDSDEIDPKDYRRIYVLPNGNIRIDRKHTYIYRPDKSHFARSYVSLVFAKSH</sequence>
<dbReference type="AlphaFoldDB" id="A0A1J5T0P5"/>
<reference evidence="1" key="1">
    <citation type="submission" date="2016-10" db="EMBL/GenBank/DDBJ databases">
        <title>Sequence of Gallionella enrichment culture.</title>
        <authorList>
            <person name="Poehlein A."/>
            <person name="Muehling M."/>
            <person name="Daniel R."/>
        </authorList>
    </citation>
    <scope>NUCLEOTIDE SEQUENCE</scope>
</reference>
<proteinExistence type="predicted"/>
<accession>A0A1J5T0P5</accession>
<name>A0A1J5T0P5_9ZZZZ</name>
<gene>
    <name evidence="1" type="ORF">GALL_82460</name>
</gene>
<organism evidence="1">
    <name type="scientific">mine drainage metagenome</name>
    <dbReference type="NCBI Taxonomy" id="410659"/>
    <lineage>
        <taxon>unclassified sequences</taxon>
        <taxon>metagenomes</taxon>
        <taxon>ecological metagenomes</taxon>
    </lineage>
</organism>
<dbReference type="PROSITE" id="PS51257">
    <property type="entry name" value="PROKAR_LIPOPROTEIN"/>
    <property type="match status" value="1"/>
</dbReference>
<comment type="caution">
    <text evidence="1">The sequence shown here is derived from an EMBL/GenBank/DDBJ whole genome shotgun (WGS) entry which is preliminary data.</text>
</comment>
<evidence type="ECO:0000313" key="1">
    <source>
        <dbReference type="EMBL" id="OIR09840.1"/>
    </source>
</evidence>
<protein>
    <recommendedName>
        <fullName evidence="2">Lipoprotein</fullName>
    </recommendedName>
</protein>
<dbReference type="EMBL" id="MLJW01000025">
    <property type="protein sequence ID" value="OIR09840.1"/>
    <property type="molecule type" value="Genomic_DNA"/>
</dbReference>
<evidence type="ECO:0008006" key="2">
    <source>
        <dbReference type="Google" id="ProtNLM"/>
    </source>
</evidence>